<dbReference type="GO" id="GO:0005158">
    <property type="term" value="F:insulin receptor binding"/>
    <property type="evidence" value="ECO:0007669"/>
    <property type="project" value="InterPro"/>
</dbReference>
<dbReference type="InterPro" id="IPR039011">
    <property type="entry name" value="IRS"/>
</dbReference>
<gene>
    <name evidence="2" type="ORF">ANANG_G00157620</name>
</gene>
<comment type="caution">
    <text evidence="2">The sequence shown here is derived from an EMBL/GenBank/DDBJ whole genome shotgun (WGS) entry which is preliminary data.</text>
</comment>
<dbReference type="GO" id="GO:0005829">
    <property type="term" value="C:cytosol"/>
    <property type="evidence" value="ECO:0007669"/>
    <property type="project" value="TreeGrafter"/>
</dbReference>
<feature type="compositionally biased region" description="Pro residues" evidence="1">
    <location>
        <begin position="95"/>
        <end position="106"/>
    </location>
</feature>
<dbReference type="PANTHER" id="PTHR10614">
    <property type="entry name" value="INSULIN RECEPTOR SUBSTRATE"/>
    <property type="match status" value="1"/>
</dbReference>
<feature type="compositionally biased region" description="Pro residues" evidence="1">
    <location>
        <begin position="68"/>
        <end position="77"/>
    </location>
</feature>
<feature type="region of interest" description="Disordered" evidence="1">
    <location>
        <begin position="217"/>
        <end position="258"/>
    </location>
</feature>
<reference evidence="2" key="1">
    <citation type="submission" date="2021-01" db="EMBL/GenBank/DDBJ databases">
        <title>A chromosome-scale assembly of European eel, Anguilla anguilla.</title>
        <authorList>
            <person name="Henkel C."/>
            <person name="Jong-Raadsen S.A."/>
            <person name="Dufour S."/>
            <person name="Weltzien F.-A."/>
            <person name="Palstra A.P."/>
            <person name="Pelster B."/>
            <person name="Spaink H.P."/>
            <person name="Van Den Thillart G.E."/>
            <person name="Jansen H."/>
            <person name="Zahm M."/>
            <person name="Klopp C."/>
            <person name="Cedric C."/>
            <person name="Louis A."/>
            <person name="Berthelot C."/>
            <person name="Parey E."/>
            <person name="Roest Crollius H."/>
            <person name="Montfort J."/>
            <person name="Robinson-Rechavi M."/>
            <person name="Bucao C."/>
            <person name="Bouchez O."/>
            <person name="Gislard M."/>
            <person name="Lluch J."/>
            <person name="Milhes M."/>
            <person name="Lampietro C."/>
            <person name="Lopez Roques C."/>
            <person name="Donnadieu C."/>
            <person name="Braasch I."/>
            <person name="Desvignes T."/>
            <person name="Postlethwait J."/>
            <person name="Bobe J."/>
            <person name="Guiguen Y."/>
            <person name="Dirks R."/>
        </authorList>
    </citation>
    <scope>NUCLEOTIDE SEQUENCE</scope>
    <source>
        <strain evidence="2">Tag_6206</strain>
        <tissue evidence="2">Liver</tissue>
    </source>
</reference>
<dbReference type="Proteomes" id="UP001044222">
    <property type="component" value="Chromosome 8"/>
</dbReference>
<dbReference type="GO" id="GO:0043548">
    <property type="term" value="F:phosphatidylinositol 3-kinase binding"/>
    <property type="evidence" value="ECO:0007669"/>
    <property type="project" value="TreeGrafter"/>
</dbReference>
<evidence type="ECO:0000313" key="2">
    <source>
        <dbReference type="EMBL" id="KAG5844076.1"/>
    </source>
</evidence>
<feature type="compositionally biased region" description="Basic and acidic residues" evidence="1">
    <location>
        <begin position="246"/>
        <end position="258"/>
    </location>
</feature>
<keyword evidence="3" id="KW-1185">Reference proteome</keyword>
<proteinExistence type="predicted"/>
<protein>
    <submittedName>
        <fullName evidence="2">Uncharacterized protein</fullName>
    </submittedName>
</protein>
<sequence>MDMSRGGPADSPGSPSAYFSLPRSYRAPVRQGAQLPASSPAPPSLPQDSPVQRPTRLSLGGQGGEAAPEPPPEPPSSPGEYINIEYRARPSNAPRAPPTEAPPSPSPHRRPLQEDYLSLDTKARAPAFPLSPHGTPSYTRPIACTPALGSSGRAECCEEADGSDSAPQAEPKLVRATPQGRRRHSVWLRMEGVASPSDPDGACGTESRNGLNYIALDLRDTPTPDPPSPSVLAPPENGVYASIDFSRSDHLTTATSKD</sequence>
<dbReference type="GO" id="GO:0008286">
    <property type="term" value="P:insulin receptor signaling pathway"/>
    <property type="evidence" value="ECO:0007669"/>
    <property type="project" value="InterPro"/>
</dbReference>
<dbReference type="EMBL" id="JAFIRN010000008">
    <property type="protein sequence ID" value="KAG5844076.1"/>
    <property type="molecule type" value="Genomic_DNA"/>
</dbReference>
<organism evidence="2 3">
    <name type="scientific">Anguilla anguilla</name>
    <name type="common">European freshwater eel</name>
    <name type="synonym">Muraena anguilla</name>
    <dbReference type="NCBI Taxonomy" id="7936"/>
    <lineage>
        <taxon>Eukaryota</taxon>
        <taxon>Metazoa</taxon>
        <taxon>Chordata</taxon>
        <taxon>Craniata</taxon>
        <taxon>Vertebrata</taxon>
        <taxon>Euteleostomi</taxon>
        <taxon>Actinopterygii</taxon>
        <taxon>Neopterygii</taxon>
        <taxon>Teleostei</taxon>
        <taxon>Anguilliformes</taxon>
        <taxon>Anguillidae</taxon>
        <taxon>Anguilla</taxon>
    </lineage>
</organism>
<evidence type="ECO:0000256" key="1">
    <source>
        <dbReference type="SAM" id="MobiDB-lite"/>
    </source>
</evidence>
<dbReference type="GO" id="GO:0005886">
    <property type="term" value="C:plasma membrane"/>
    <property type="evidence" value="ECO:0007669"/>
    <property type="project" value="TreeGrafter"/>
</dbReference>
<dbReference type="PANTHER" id="PTHR10614:SF8">
    <property type="entry name" value="INSULIN RECEPTOR SUBSTRATE 3"/>
    <property type="match status" value="1"/>
</dbReference>
<dbReference type="AlphaFoldDB" id="A0A9D3RWE0"/>
<name>A0A9D3RWE0_ANGAN</name>
<evidence type="ECO:0000313" key="3">
    <source>
        <dbReference type="Proteomes" id="UP001044222"/>
    </source>
</evidence>
<feature type="region of interest" description="Disordered" evidence="1">
    <location>
        <begin position="1"/>
        <end position="182"/>
    </location>
</feature>
<accession>A0A9D3RWE0</accession>